<gene>
    <name evidence="2" type="ORF">pipiens_000550</name>
</gene>
<reference evidence="2 3" key="1">
    <citation type="submission" date="2024-05" db="EMBL/GenBank/DDBJ databases">
        <title>Culex pipiens pipiens assembly and annotation.</title>
        <authorList>
            <person name="Alout H."/>
            <person name="Durand T."/>
        </authorList>
    </citation>
    <scope>NUCLEOTIDE SEQUENCE [LARGE SCALE GENOMIC DNA]</scope>
    <source>
        <strain evidence="2">HA-2024</strain>
        <tissue evidence="2">Whole body</tissue>
    </source>
</reference>
<feature type="region of interest" description="Disordered" evidence="1">
    <location>
        <begin position="1"/>
        <end position="28"/>
    </location>
</feature>
<dbReference type="Proteomes" id="UP001562425">
    <property type="component" value="Unassembled WGS sequence"/>
</dbReference>
<feature type="non-terminal residue" evidence="2">
    <location>
        <position position="28"/>
    </location>
</feature>
<dbReference type="EMBL" id="JBEHCU010010343">
    <property type="protein sequence ID" value="KAL1378373.1"/>
    <property type="molecule type" value="Genomic_DNA"/>
</dbReference>
<evidence type="ECO:0000313" key="3">
    <source>
        <dbReference type="Proteomes" id="UP001562425"/>
    </source>
</evidence>
<sequence length="28" mass="3246">MNLTPPPGFMTAREQPPEQRSEIQQHPK</sequence>
<keyword evidence="3" id="KW-1185">Reference proteome</keyword>
<accession>A0ABD1CPT9</accession>
<proteinExistence type="predicted"/>
<comment type="caution">
    <text evidence="2">The sequence shown here is derived from an EMBL/GenBank/DDBJ whole genome shotgun (WGS) entry which is preliminary data.</text>
</comment>
<protein>
    <submittedName>
        <fullName evidence="2">Uncharacterized protein</fullName>
    </submittedName>
</protein>
<dbReference type="AlphaFoldDB" id="A0ABD1CPT9"/>
<feature type="compositionally biased region" description="Basic and acidic residues" evidence="1">
    <location>
        <begin position="15"/>
        <end position="28"/>
    </location>
</feature>
<evidence type="ECO:0000313" key="2">
    <source>
        <dbReference type="EMBL" id="KAL1378373.1"/>
    </source>
</evidence>
<name>A0ABD1CPT9_CULPP</name>
<organism evidence="2 3">
    <name type="scientific">Culex pipiens pipiens</name>
    <name type="common">Northern house mosquito</name>
    <dbReference type="NCBI Taxonomy" id="38569"/>
    <lineage>
        <taxon>Eukaryota</taxon>
        <taxon>Metazoa</taxon>
        <taxon>Ecdysozoa</taxon>
        <taxon>Arthropoda</taxon>
        <taxon>Hexapoda</taxon>
        <taxon>Insecta</taxon>
        <taxon>Pterygota</taxon>
        <taxon>Neoptera</taxon>
        <taxon>Endopterygota</taxon>
        <taxon>Diptera</taxon>
        <taxon>Nematocera</taxon>
        <taxon>Culicoidea</taxon>
        <taxon>Culicidae</taxon>
        <taxon>Culicinae</taxon>
        <taxon>Culicini</taxon>
        <taxon>Culex</taxon>
        <taxon>Culex</taxon>
    </lineage>
</organism>
<evidence type="ECO:0000256" key="1">
    <source>
        <dbReference type="SAM" id="MobiDB-lite"/>
    </source>
</evidence>